<dbReference type="GO" id="GO:0032217">
    <property type="term" value="F:riboflavin transmembrane transporter activity"/>
    <property type="evidence" value="ECO:0007669"/>
    <property type="project" value="UniProtKB-UniRule"/>
</dbReference>
<dbReference type="STRING" id="87541.AWM71_01415"/>
<evidence type="ECO:0000256" key="8">
    <source>
        <dbReference type="PIRNR" id="PIRNR037778"/>
    </source>
</evidence>
<evidence type="ECO:0000256" key="9">
    <source>
        <dbReference type="SAM" id="Phobius"/>
    </source>
</evidence>
<dbReference type="Proteomes" id="UP000234775">
    <property type="component" value="Unassembled WGS sequence"/>
</dbReference>
<evidence type="ECO:0000313" key="13">
    <source>
        <dbReference type="Proteomes" id="UP000234775"/>
    </source>
</evidence>
<sequence length="200" mass="22076">MKTSTRQLVVIAIMGAIAFALMLLSFPIFPATPFLKLDFSDIPVLFTCFLYGPLAGAGTAFVRGTLHYIQTGGHGGYPIGDLAAFLATLSYMLPVYYLLRKTGVSLHVEKDAFKYYFRMALAFILGIICLTVVLAVLNYYVITPFYMAVMHFKIPNMQDYILYAIIPFNLVKGLVISIANIVMLSAVLPVARRRLGVASV</sequence>
<keyword evidence="6 9" id="KW-1133">Transmembrane helix</keyword>
<comment type="caution">
    <text evidence="10">The sequence shown here is derived from an EMBL/GenBank/DDBJ whole genome shotgun (WGS) entry which is preliminary data.</text>
</comment>
<evidence type="ECO:0000256" key="3">
    <source>
        <dbReference type="ARBA" id="ARBA00022448"/>
    </source>
</evidence>
<dbReference type="InterPro" id="IPR025720">
    <property type="entry name" value="RibU"/>
</dbReference>
<comment type="similarity">
    <text evidence="2 8">Belongs to the prokaryotic riboflavin transporter (P-RFT) (TC 2.A.87) family.</text>
</comment>
<dbReference type="Proteomes" id="UP000070422">
    <property type="component" value="Unassembled WGS sequence"/>
</dbReference>
<dbReference type="AlphaFoldDB" id="A0A133Y2R1"/>
<dbReference type="PANTHER" id="PTHR38438:SF1">
    <property type="entry name" value="RIBOFLAVIN TRANSPORTER RIBU"/>
    <property type="match status" value="1"/>
</dbReference>
<reference evidence="11 13" key="2">
    <citation type="submission" date="2017-12" db="EMBL/GenBank/DDBJ databases">
        <title>Phylogenetic diversity of female urinary microbiome.</title>
        <authorList>
            <person name="Thomas-White K."/>
            <person name="Wolfe A.J."/>
        </authorList>
    </citation>
    <scope>NUCLEOTIDE SEQUENCE [LARGE SCALE GENOMIC DNA]</scope>
    <source>
        <strain evidence="11 13">UMB0844</strain>
    </source>
</reference>
<gene>
    <name evidence="11" type="ORF">CYJ27_01905</name>
    <name evidence="10" type="ORF">HMPREF3187_00546</name>
</gene>
<evidence type="ECO:0000256" key="4">
    <source>
        <dbReference type="ARBA" id="ARBA00022475"/>
    </source>
</evidence>
<dbReference type="PATRIC" id="fig|87541.4.peg.548"/>
<dbReference type="PANTHER" id="PTHR38438">
    <property type="entry name" value="RIBOFLAVIN TRANSPORTER RIBU"/>
    <property type="match status" value="1"/>
</dbReference>
<keyword evidence="3 8" id="KW-0813">Transport</keyword>
<organism evidence="10 12">
    <name type="scientific">Aerococcus christensenii</name>
    <dbReference type="NCBI Taxonomy" id="87541"/>
    <lineage>
        <taxon>Bacteria</taxon>
        <taxon>Bacillati</taxon>
        <taxon>Bacillota</taxon>
        <taxon>Bacilli</taxon>
        <taxon>Lactobacillales</taxon>
        <taxon>Aerococcaceae</taxon>
        <taxon>Aerococcus</taxon>
    </lineage>
</organism>
<protein>
    <recommendedName>
        <fullName evidence="8">Riboflavin transporter</fullName>
    </recommendedName>
</protein>
<proteinExistence type="inferred from homology"/>
<dbReference type="GO" id="GO:0005886">
    <property type="term" value="C:plasma membrane"/>
    <property type="evidence" value="ECO:0007669"/>
    <property type="project" value="UniProtKB-SubCell"/>
</dbReference>
<name>A0A133Y2R1_9LACT</name>
<evidence type="ECO:0000256" key="2">
    <source>
        <dbReference type="ARBA" id="ARBA00005540"/>
    </source>
</evidence>
<accession>A0A133Y2R1</accession>
<comment type="subcellular location">
    <subcellularLocation>
        <location evidence="1">Cell membrane</location>
        <topology evidence="1">Multi-pass membrane protein</topology>
    </subcellularLocation>
</comment>
<keyword evidence="7 8" id="KW-0472">Membrane</keyword>
<dbReference type="PIRSF" id="PIRSF037778">
    <property type="entry name" value="UCP037778_transp_RibU"/>
    <property type="match status" value="1"/>
</dbReference>
<feature type="transmembrane region" description="Helical" evidence="9">
    <location>
        <begin position="120"/>
        <end position="140"/>
    </location>
</feature>
<dbReference type="Pfam" id="PF12822">
    <property type="entry name" value="ECF_trnsprt"/>
    <property type="match status" value="1"/>
</dbReference>
<keyword evidence="5 9" id="KW-0812">Transmembrane</keyword>
<dbReference type="RefSeq" id="WP_060936596.1">
    <property type="nucleotide sequence ID" value="NZ_JASOZP010000003.1"/>
</dbReference>
<keyword evidence="13" id="KW-1185">Reference proteome</keyword>
<feature type="transmembrane region" description="Helical" evidence="9">
    <location>
        <begin position="6"/>
        <end position="30"/>
    </location>
</feature>
<dbReference type="InterPro" id="IPR024529">
    <property type="entry name" value="ECF_trnsprt_substrate-spec"/>
</dbReference>
<feature type="transmembrane region" description="Helical" evidence="9">
    <location>
        <begin position="160"/>
        <end position="184"/>
    </location>
</feature>
<evidence type="ECO:0000256" key="7">
    <source>
        <dbReference type="ARBA" id="ARBA00023136"/>
    </source>
</evidence>
<evidence type="ECO:0000256" key="5">
    <source>
        <dbReference type="ARBA" id="ARBA00022692"/>
    </source>
</evidence>
<comment type="function">
    <text evidence="8">Probably a riboflavin-binding protein that interacts with the energy-coupling factor (ECF) ABC-transporter complex.</text>
</comment>
<evidence type="ECO:0000313" key="10">
    <source>
        <dbReference type="EMBL" id="KXB37471.1"/>
    </source>
</evidence>
<keyword evidence="4 8" id="KW-1003">Cell membrane</keyword>
<feature type="transmembrane region" description="Helical" evidence="9">
    <location>
        <begin position="82"/>
        <end position="99"/>
    </location>
</feature>
<dbReference type="EMBL" id="LSCQ01000026">
    <property type="protein sequence ID" value="KXB37471.1"/>
    <property type="molecule type" value="Genomic_DNA"/>
</dbReference>
<dbReference type="Gene3D" id="1.10.1760.20">
    <property type="match status" value="1"/>
</dbReference>
<dbReference type="EMBL" id="PKGZ01000001">
    <property type="protein sequence ID" value="PKY92212.1"/>
    <property type="molecule type" value="Genomic_DNA"/>
</dbReference>
<evidence type="ECO:0000313" key="11">
    <source>
        <dbReference type="EMBL" id="PKY92212.1"/>
    </source>
</evidence>
<evidence type="ECO:0000313" key="12">
    <source>
        <dbReference type="Proteomes" id="UP000070422"/>
    </source>
</evidence>
<evidence type="ECO:0000256" key="6">
    <source>
        <dbReference type="ARBA" id="ARBA00022989"/>
    </source>
</evidence>
<evidence type="ECO:0000256" key="1">
    <source>
        <dbReference type="ARBA" id="ARBA00004651"/>
    </source>
</evidence>
<reference evidence="10 12" key="1">
    <citation type="submission" date="2016-01" db="EMBL/GenBank/DDBJ databases">
        <authorList>
            <person name="Oliw E.H."/>
        </authorList>
    </citation>
    <scope>NUCLEOTIDE SEQUENCE [LARGE SCALE GENOMIC DNA]</scope>
    <source>
        <strain evidence="10 12">KA00635</strain>
    </source>
</reference>
<dbReference type="OrthoDB" id="9809216at2"/>